<evidence type="ECO:0000256" key="7">
    <source>
        <dbReference type="ARBA" id="ARBA00023125"/>
    </source>
</evidence>
<feature type="binding site" evidence="10">
    <location>
        <position position="237"/>
    </location>
    <ligand>
        <name>Mn(2+)</name>
        <dbReference type="ChEBI" id="CHEBI:29035"/>
    </ligand>
</feature>
<evidence type="ECO:0000256" key="4">
    <source>
        <dbReference type="ARBA" id="ARBA00022801"/>
    </source>
</evidence>
<dbReference type="Proteomes" id="UP000198525">
    <property type="component" value="Unassembled WGS sequence"/>
</dbReference>
<evidence type="ECO:0000313" key="11">
    <source>
        <dbReference type="EMBL" id="SDJ01189.1"/>
    </source>
</evidence>
<keyword evidence="8 10" id="KW-0464">Manganese</keyword>
<protein>
    <recommendedName>
        <fullName evidence="10">CRISPR-associated endonuclease Cas1</fullName>
        <ecNumber evidence="10">3.1.-.-</ecNumber>
    </recommendedName>
</protein>
<dbReference type="InterPro" id="IPR042211">
    <property type="entry name" value="CRISPR-assoc_Cas1_N"/>
</dbReference>
<dbReference type="InterPro" id="IPR019856">
    <property type="entry name" value="CRISPR-assoc_Cas1_DVULG"/>
</dbReference>
<evidence type="ECO:0000256" key="10">
    <source>
        <dbReference type="HAMAP-Rule" id="MF_01470"/>
    </source>
</evidence>
<evidence type="ECO:0000256" key="3">
    <source>
        <dbReference type="ARBA" id="ARBA00022759"/>
    </source>
</evidence>
<dbReference type="Pfam" id="PF01867">
    <property type="entry name" value="Cas_Cas1"/>
    <property type="match status" value="1"/>
</dbReference>
<dbReference type="GO" id="GO:0016787">
    <property type="term" value="F:hydrolase activity"/>
    <property type="evidence" value="ECO:0007669"/>
    <property type="project" value="UniProtKB-KW"/>
</dbReference>
<keyword evidence="5 10" id="KW-0460">Magnesium</keyword>
<evidence type="ECO:0000256" key="1">
    <source>
        <dbReference type="ARBA" id="ARBA00022722"/>
    </source>
</evidence>
<accession>A0A1G8Q8N5</accession>
<dbReference type="Gene3D" id="3.100.10.20">
    <property type="entry name" value="CRISPR-associated endonuclease Cas1, N-terminal domain"/>
    <property type="match status" value="1"/>
</dbReference>
<comment type="similarity">
    <text evidence="10">Belongs to the CRISPR-associated endonuclease Cas1 family.</text>
</comment>
<dbReference type="PANTHER" id="PTHR34353:SF2">
    <property type="entry name" value="CRISPR-ASSOCIATED ENDONUCLEASE CAS1 1"/>
    <property type="match status" value="1"/>
</dbReference>
<gene>
    <name evidence="10" type="primary">cas1</name>
    <name evidence="11" type="ORF">SAMN04487954_102335</name>
</gene>
<feature type="binding site" evidence="10">
    <location>
        <position position="252"/>
    </location>
    <ligand>
        <name>Mn(2+)</name>
        <dbReference type="ChEBI" id="CHEBI:29035"/>
    </ligand>
</feature>
<dbReference type="GO" id="GO:0004520">
    <property type="term" value="F:DNA endonuclease activity"/>
    <property type="evidence" value="ECO:0007669"/>
    <property type="project" value="InterPro"/>
</dbReference>
<keyword evidence="1 10" id="KW-0540">Nuclease</keyword>
<name>A0A1G8Q8N5_9GAMM</name>
<evidence type="ECO:0000313" key="12">
    <source>
        <dbReference type="Proteomes" id="UP000198525"/>
    </source>
</evidence>
<sequence>MRRQLNTLYITTEGAWLKKDGANVVMDVEGKERARLPIHMLESLVCFGRVLISPPLMGFCAEQGVTITHLSPNGKFLARIEGPVSGNVLLRRTQYRTSDDEIGCAAIVRGVLIGKVHNQRAVIARGLRDYGSKLDPPEREGLERARTRLSRIARDLLREPATNGLRGLEGEAAQVYFSVFDSLVRHDGEAFRFTGRNRRPPRDRLNALLSFLYTLLTHDCRSALESVGLDPAVGFLHRDRPGRPSLALDLAEEFRPLLGDRLVLSLVNRRQLREKDFTVAESGGVVLTDDARKTVLTAYQERKREELNHAFIGEKAPIGMLPILQAQLLARHLRGDLDTYPPFLWK</sequence>
<dbReference type="GO" id="GO:0046872">
    <property type="term" value="F:metal ion binding"/>
    <property type="evidence" value="ECO:0007669"/>
    <property type="project" value="UniProtKB-UniRule"/>
</dbReference>
<keyword evidence="4 10" id="KW-0378">Hydrolase</keyword>
<dbReference type="CDD" id="cd09721">
    <property type="entry name" value="Cas1_I-C"/>
    <property type="match status" value="1"/>
</dbReference>
<comment type="subunit">
    <text evidence="9 10">Homodimer, forms a heterotetramer with a Cas2 homodimer.</text>
</comment>
<dbReference type="EMBL" id="FNES01000002">
    <property type="protein sequence ID" value="SDJ01189.1"/>
    <property type="molecule type" value="Genomic_DNA"/>
</dbReference>
<evidence type="ECO:0000256" key="8">
    <source>
        <dbReference type="ARBA" id="ARBA00023211"/>
    </source>
</evidence>
<evidence type="ECO:0000256" key="5">
    <source>
        <dbReference type="ARBA" id="ARBA00022842"/>
    </source>
</evidence>
<keyword evidence="7 10" id="KW-0238">DNA-binding</keyword>
<dbReference type="InterPro" id="IPR002729">
    <property type="entry name" value="CRISPR-assoc_Cas1"/>
</dbReference>
<feature type="binding site" evidence="10">
    <location>
        <position position="169"/>
    </location>
    <ligand>
        <name>Mn(2+)</name>
        <dbReference type="ChEBI" id="CHEBI:29035"/>
    </ligand>
</feature>
<dbReference type="NCBIfam" id="TIGR03640">
    <property type="entry name" value="cas1_DVULG"/>
    <property type="match status" value="1"/>
</dbReference>
<evidence type="ECO:0000256" key="2">
    <source>
        <dbReference type="ARBA" id="ARBA00022723"/>
    </source>
</evidence>
<dbReference type="GO" id="GO:0043571">
    <property type="term" value="P:maintenance of CRISPR repeat elements"/>
    <property type="evidence" value="ECO:0007669"/>
    <property type="project" value="UniProtKB-UniRule"/>
</dbReference>
<dbReference type="OrthoDB" id="9803119at2"/>
<dbReference type="EC" id="3.1.-.-" evidence="10"/>
<dbReference type="InterPro" id="IPR050646">
    <property type="entry name" value="Cas1"/>
</dbReference>
<dbReference type="AlphaFoldDB" id="A0A1G8Q8N5"/>
<keyword evidence="6 10" id="KW-0051">Antiviral defense</keyword>
<comment type="cofactor">
    <cofactor evidence="10">
        <name>Mg(2+)</name>
        <dbReference type="ChEBI" id="CHEBI:18420"/>
    </cofactor>
    <cofactor evidence="10">
        <name>Mn(2+)</name>
        <dbReference type="ChEBI" id="CHEBI:29035"/>
    </cofactor>
</comment>
<keyword evidence="3 10" id="KW-0255">Endonuclease</keyword>
<dbReference type="HAMAP" id="MF_01470">
    <property type="entry name" value="Cas1"/>
    <property type="match status" value="1"/>
</dbReference>
<dbReference type="GO" id="GO:0003677">
    <property type="term" value="F:DNA binding"/>
    <property type="evidence" value="ECO:0007669"/>
    <property type="project" value="UniProtKB-KW"/>
</dbReference>
<dbReference type="InterPro" id="IPR042206">
    <property type="entry name" value="CRISPR-assoc_Cas1_C"/>
</dbReference>
<proteinExistence type="inferred from homology"/>
<organism evidence="11 12">
    <name type="scientific">Billgrantia gudaonensis</name>
    <dbReference type="NCBI Taxonomy" id="376427"/>
    <lineage>
        <taxon>Bacteria</taxon>
        <taxon>Pseudomonadati</taxon>
        <taxon>Pseudomonadota</taxon>
        <taxon>Gammaproteobacteria</taxon>
        <taxon>Oceanospirillales</taxon>
        <taxon>Halomonadaceae</taxon>
        <taxon>Billgrantia</taxon>
    </lineage>
</organism>
<dbReference type="GO" id="GO:0051607">
    <property type="term" value="P:defense response to virus"/>
    <property type="evidence" value="ECO:0007669"/>
    <property type="project" value="UniProtKB-UniRule"/>
</dbReference>
<evidence type="ECO:0000256" key="9">
    <source>
        <dbReference type="ARBA" id="ARBA00038592"/>
    </source>
</evidence>
<evidence type="ECO:0000256" key="6">
    <source>
        <dbReference type="ARBA" id="ARBA00023118"/>
    </source>
</evidence>
<dbReference type="Gene3D" id="1.20.120.920">
    <property type="entry name" value="CRISPR-associated endonuclease Cas1, C-terminal domain"/>
    <property type="match status" value="1"/>
</dbReference>
<keyword evidence="2 10" id="KW-0479">Metal-binding</keyword>
<keyword evidence="12" id="KW-1185">Reference proteome</keyword>
<dbReference type="PANTHER" id="PTHR34353">
    <property type="entry name" value="CRISPR-ASSOCIATED ENDONUCLEASE CAS1 1"/>
    <property type="match status" value="1"/>
</dbReference>
<comment type="function">
    <text evidence="10">CRISPR (clustered regularly interspaced short palindromic repeat), is an adaptive immune system that provides protection against mobile genetic elements (viruses, transposable elements and conjugative plasmids). CRISPR clusters contain spacers, sequences complementary to antecedent mobile elements, and target invading nucleic acids. CRISPR clusters are transcribed and processed into CRISPR RNA (crRNA). Acts as a dsDNA endonuclease. Involved in the integration of spacer DNA into the CRISPR cassette.</text>
</comment>
<dbReference type="RefSeq" id="WP_089683191.1">
    <property type="nucleotide sequence ID" value="NZ_FNES01000002.1"/>
</dbReference>
<reference evidence="11 12" key="1">
    <citation type="submission" date="2016-10" db="EMBL/GenBank/DDBJ databases">
        <authorList>
            <person name="de Groot N.N."/>
        </authorList>
    </citation>
    <scope>NUCLEOTIDE SEQUENCE [LARGE SCALE GENOMIC DNA]</scope>
    <source>
        <strain evidence="11 12">CGMCC 1.6133</strain>
    </source>
</reference>
<dbReference type="NCBIfam" id="TIGR00287">
    <property type="entry name" value="cas1"/>
    <property type="match status" value="1"/>
</dbReference>
<dbReference type="STRING" id="376427.SAMN04487954_102335"/>